<keyword evidence="8" id="KW-0143">Chaperone</keyword>
<evidence type="ECO:0000259" key="15">
    <source>
        <dbReference type="Pfam" id="PF13145"/>
    </source>
</evidence>
<organism evidence="16 17">
    <name type="scientific">Tabrizicola piscis</name>
    <dbReference type="NCBI Taxonomy" id="2494374"/>
    <lineage>
        <taxon>Bacteria</taxon>
        <taxon>Pseudomonadati</taxon>
        <taxon>Pseudomonadota</taxon>
        <taxon>Alphaproteobacteria</taxon>
        <taxon>Rhodobacterales</taxon>
        <taxon>Paracoccaceae</taxon>
        <taxon>Tabrizicola</taxon>
    </lineage>
</organism>
<name>A0A3S8UA77_9RHOB</name>
<comment type="similarity">
    <text evidence="11">Belongs to the PpiD chaperone family.</text>
</comment>
<dbReference type="Pfam" id="PF13145">
    <property type="entry name" value="Rotamase_2"/>
    <property type="match status" value="1"/>
</dbReference>
<evidence type="ECO:0000256" key="7">
    <source>
        <dbReference type="ARBA" id="ARBA00023136"/>
    </source>
</evidence>
<dbReference type="InterPro" id="IPR000297">
    <property type="entry name" value="PPIase_PpiC"/>
</dbReference>
<evidence type="ECO:0000256" key="5">
    <source>
        <dbReference type="ARBA" id="ARBA00022692"/>
    </source>
</evidence>
<gene>
    <name evidence="16" type="ORF">EI545_18540</name>
</gene>
<feature type="transmembrane region" description="Helical" evidence="14">
    <location>
        <begin position="20"/>
        <end position="40"/>
    </location>
</feature>
<dbReference type="RefSeq" id="WP_125326849.1">
    <property type="nucleotide sequence ID" value="NZ_CP034328.1"/>
</dbReference>
<keyword evidence="17" id="KW-1185">Reference proteome</keyword>
<evidence type="ECO:0000256" key="14">
    <source>
        <dbReference type="SAM" id="Phobius"/>
    </source>
</evidence>
<keyword evidence="6 14" id="KW-1133">Transmembrane helix</keyword>
<sequence length="623" mass="65857">MAKTPDDEVKRPKSKAKEAAVWVMLSMLIVGLGGFGVTSFSGGVTTVGQVGDAEITTDDYARAFQGQLNAFSQQIGQPVSAQEALAFGLDRQVLQGLIVRASLDNEAERVGLSVGDAVVAAELTAMDAFKGVAGTFDREAYRFTLDRNNQSEAEFETGLRRDITRELLQGVIVGGFTAPAPLTDTLYAWAAERRGFSMLRLGEADLTTPVPEPTEAELTAYHSDNIAVFTKPEAKRITYAALLPEAIAAEQPVDETVLKQIYEDRIEEFVVPERRLVERLIYPDQAAADAARAQLDAGEAFETLVTARGLTLDAIDMGDVTREDLDDAGEAVFATQEGAVVGPLPTDLGPALFRVAAVLAAEETTFEEARETLAIEIQTDAARRLISDKVEVVDDLLASGATLEDLVADAGLALATVDYVPGLQGDEVIEGYPAFRAAADAVAEGDFPEAIILEDGGLVALRLDEIVPSAPIPFDEAREDVAAAWRADALTKALSDRAIEIKAAIEGGATIGSFGIVDVTPETARDGFIAGTPDSLLPDVFKMAEGDVRVIEAGDFVAVVRLDRILPAASEGADAEALKAALMAQAEQAIASDAFNAFTTALTSEAGISIDQAAINAVHSSLP</sequence>
<keyword evidence="3" id="KW-1003">Cell membrane</keyword>
<keyword evidence="7 14" id="KW-0472">Membrane</keyword>
<dbReference type="SUPFAM" id="SSF54534">
    <property type="entry name" value="FKBP-like"/>
    <property type="match status" value="1"/>
</dbReference>
<evidence type="ECO:0000256" key="6">
    <source>
        <dbReference type="ARBA" id="ARBA00022989"/>
    </source>
</evidence>
<evidence type="ECO:0000256" key="1">
    <source>
        <dbReference type="ARBA" id="ARBA00004382"/>
    </source>
</evidence>
<reference evidence="16 17" key="1">
    <citation type="submission" date="2018-12" db="EMBL/GenBank/DDBJ databases">
        <title>Complete genome sequencing of Tabrizicola sp. K13M18.</title>
        <authorList>
            <person name="Bae J.-W."/>
        </authorList>
    </citation>
    <scope>NUCLEOTIDE SEQUENCE [LARGE SCALE GENOMIC DNA]</scope>
    <source>
        <strain evidence="16 17">K13M18</strain>
    </source>
</reference>
<dbReference type="OrthoDB" id="9768393at2"/>
<dbReference type="AlphaFoldDB" id="A0A3S8UA77"/>
<dbReference type="KEGG" id="taw:EI545_18540"/>
<dbReference type="EMBL" id="CP034328">
    <property type="protein sequence ID" value="AZL60642.1"/>
    <property type="molecule type" value="Genomic_DNA"/>
</dbReference>
<dbReference type="PANTHER" id="PTHR47529">
    <property type="entry name" value="PEPTIDYL-PROLYL CIS-TRANS ISOMERASE D"/>
    <property type="match status" value="1"/>
</dbReference>
<evidence type="ECO:0000256" key="8">
    <source>
        <dbReference type="ARBA" id="ARBA00023186"/>
    </source>
</evidence>
<dbReference type="GO" id="GO:0005886">
    <property type="term" value="C:plasma membrane"/>
    <property type="evidence" value="ECO:0007669"/>
    <property type="project" value="UniProtKB-SubCell"/>
</dbReference>
<dbReference type="GO" id="GO:0003755">
    <property type="term" value="F:peptidyl-prolyl cis-trans isomerase activity"/>
    <property type="evidence" value="ECO:0007669"/>
    <property type="project" value="InterPro"/>
</dbReference>
<evidence type="ECO:0000256" key="3">
    <source>
        <dbReference type="ARBA" id="ARBA00022475"/>
    </source>
</evidence>
<dbReference type="InterPro" id="IPR027304">
    <property type="entry name" value="Trigger_fact/SurA_dom_sf"/>
</dbReference>
<evidence type="ECO:0000256" key="9">
    <source>
        <dbReference type="ARBA" id="ARBA00030642"/>
    </source>
</evidence>
<evidence type="ECO:0000313" key="17">
    <source>
        <dbReference type="Proteomes" id="UP000282002"/>
    </source>
</evidence>
<keyword evidence="5 14" id="KW-0812">Transmembrane</keyword>
<evidence type="ECO:0000313" key="16">
    <source>
        <dbReference type="EMBL" id="AZL60642.1"/>
    </source>
</evidence>
<accession>A0A3S8UA77</accession>
<evidence type="ECO:0000256" key="13">
    <source>
        <dbReference type="ARBA" id="ARBA00042775"/>
    </source>
</evidence>
<evidence type="ECO:0000256" key="10">
    <source>
        <dbReference type="ARBA" id="ARBA00031484"/>
    </source>
</evidence>
<dbReference type="Gene3D" id="3.10.50.40">
    <property type="match status" value="1"/>
</dbReference>
<evidence type="ECO:0000256" key="4">
    <source>
        <dbReference type="ARBA" id="ARBA00022519"/>
    </source>
</evidence>
<protein>
    <recommendedName>
        <fullName evidence="2">Parvulin-like PPIase</fullName>
    </recommendedName>
    <alternativeName>
        <fullName evidence="9">Peptidyl-prolyl cis-trans isomerase plp</fullName>
    </alternativeName>
    <alternativeName>
        <fullName evidence="12">Periplasmic chaperone PpiD</fullName>
    </alternativeName>
    <alternativeName>
        <fullName evidence="13">Periplasmic folding chaperone</fullName>
    </alternativeName>
    <alternativeName>
        <fullName evidence="10">Rotamase plp</fullName>
    </alternativeName>
</protein>
<dbReference type="Gene3D" id="1.10.4030.10">
    <property type="entry name" value="Porin chaperone SurA, peptide-binding domain"/>
    <property type="match status" value="1"/>
</dbReference>
<dbReference type="Proteomes" id="UP000282002">
    <property type="component" value="Chromosome"/>
</dbReference>
<evidence type="ECO:0000256" key="11">
    <source>
        <dbReference type="ARBA" id="ARBA00038408"/>
    </source>
</evidence>
<evidence type="ECO:0000256" key="12">
    <source>
        <dbReference type="ARBA" id="ARBA00040743"/>
    </source>
</evidence>
<keyword evidence="4" id="KW-0997">Cell inner membrane</keyword>
<feature type="domain" description="PpiC" evidence="15">
    <location>
        <begin position="253"/>
        <end position="371"/>
    </location>
</feature>
<dbReference type="PANTHER" id="PTHR47529:SF1">
    <property type="entry name" value="PERIPLASMIC CHAPERONE PPID"/>
    <property type="match status" value="1"/>
</dbReference>
<dbReference type="SUPFAM" id="SSF109998">
    <property type="entry name" value="Triger factor/SurA peptide-binding domain-like"/>
    <property type="match status" value="1"/>
</dbReference>
<proteinExistence type="inferred from homology"/>
<evidence type="ECO:0000256" key="2">
    <source>
        <dbReference type="ARBA" id="ARBA00018370"/>
    </source>
</evidence>
<dbReference type="InterPro" id="IPR046357">
    <property type="entry name" value="PPIase_dom_sf"/>
</dbReference>
<dbReference type="Pfam" id="PF13624">
    <property type="entry name" value="SurA_N_3"/>
    <property type="match status" value="1"/>
</dbReference>
<comment type="subcellular location">
    <subcellularLocation>
        <location evidence="1">Cell inner membrane</location>
        <topology evidence="1">Single-pass type II membrane protein</topology>
        <orientation evidence="1">Periplasmic side</orientation>
    </subcellularLocation>
</comment>
<keyword evidence="16" id="KW-0413">Isomerase</keyword>
<dbReference type="InterPro" id="IPR052029">
    <property type="entry name" value="PpiD_chaperone"/>
</dbReference>